<sequence>MDCPQTADGMWEAFETMFVSGTENADKPVRVVLGSEGLQFAMNLDLDAALAQISLTRVPAGK</sequence>
<evidence type="ECO:0000313" key="1">
    <source>
        <dbReference type="EMBL" id="SBW12334.1"/>
    </source>
</evidence>
<organism evidence="1">
    <name type="scientific">uncultured Desulfovibrio sp</name>
    <dbReference type="NCBI Taxonomy" id="167968"/>
    <lineage>
        <taxon>Bacteria</taxon>
        <taxon>Pseudomonadati</taxon>
        <taxon>Thermodesulfobacteriota</taxon>
        <taxon>Desulfovibrionia</taxon>
        <taxon>Desulfovibrionales</taxon>
        <taxon>Desulfovibrionaceae</taxon>
        <taxon>Desulfovibrio</taxon>
        <taxon>environmental samples</taxon>
    </lineage>
</organism>
<dbReference type="RefSeq" id="WP_227118370.1">
    <property type="nucleotide sequence ID" value="NZ_LT598928.1"/>
</dbReference>
<dbReference type="AlphaFoldDB" id="A0A212KKY7"/>
<protein>
    <submittedName>
        <fullName evidence="1">Uncharacterized protein</fullName>
    </submittedName>
</protein>
<gene>
    <name evidence="1" type="ORF">KM92DES2_20444</name>
</gene>
<proteinExistence type="predicted"/>
<accession>A0A212KKY7</accession>
<name>A0A212KKY7_9BACT</name>
<reference evidence="1" key="1">
    <citation type="submission" date="2016-04" db="EMBL/GenBank/DDBJ databases">
        <authorList>
            <person name="Evans L.H."/>
            <person name="Alamgir A."/>
            <person name="Owens N."/>
            <person name="Weber N.D."/>
            <person name="Virtaneva K."/>
            <person name="Barbian K."/>
            <person name="Babar A."/>
            <person name="Rosenke K."/>
        </authorList>
    </citation>
    <scope>NUCLEOTIDE SEQUENCE</scope>
    <source>
        <strain evidence="1">92-2</strain>
    </source>
</reference>
<dbReference type="EMBL" id="FLUP01000002">
    <property type="protein sequence ID" value="SBW12334.1"/>
    <property type="molecule type" value="Genomic_DNA"/>
</dbReference>